<sequence>MATTTRPRINHSLELSRLYPSCYPCFKGARRCSSTDNQGARPCDRCVKDGLPPEECVAHQDDPRWVAGKSGATKRRDGGKGGRDNAYDGGVRAATTEGLRRSARSTRFTFNHADAESAEEEDDQTPVVEQSATDGAAEANAGNETVVVPSEETAAEEDMPPPTARNALPLSEFSLANRGCRVKVKPQRPDQDDY</sequence>
<evidence type="ECO:0000313" key="2">
    <source>
        <dbReference type="EMBL" id="PIA97231.1"/>
    </source>
</evidence>
<proteinExistence type="predicted"/>
<dbReference type="AlphaFoldDB" id="A0A2G5HXJ9"/>
<dbReference type="Proteomes" id="UP001302367">
    <property type="component" value="Chromosome 2"/>
</dbReference>
<evidence type="ECO:0008006" key="6">
    <source>
        <dbReference type="Google" id="ProtNLM"/>
    </source>
</evidence>
<dbReference type="EMBL" id="LKMD01000102">
    <property type="protein sequence ID" value="PIA97231.1"/>
    <property type="molecule type" value="Genomic_DNA"/>
</dbReference>
<organism evidence="2 4">
    <name type="scientific">Cercospora beticola</name>
    <name type="common">Sugarbeet leaf spot fungus</name>
    <dbReference type="NCBI Taxonomy" id="122368"/>
    <lineage>
        <taxon>Eukaryota</taxon>
        <taxon>Fungi</taxon>
        <taxon>Dikarya</taxon>
        <taxon>Ascomycota</taxon>
        <taxon>Pezizomycotina</taxon>
        <taxon>Dothideomycetes</taxon>
        <taxon>Dothideomycetidae</taxon>
        <taxon>Mycosphaerellales</taxon>
        <taxon>Mycosphaerellaceae</taxon>
        <taxon>Cercospora</taxon>
    </lineage>
</organism>
<evidence type="ECO:0000313" key="4">
    <source>
        <dbReference type="Proteomes" id="UP000230605"/>
    </source>
</evidence>
<keyword evidence="5" id="KW-1185">Reference proteome</keyword>
<feature type="compositionally biased region" description="Basic and acidic residues" evidence="1">
    <location>
        <begin position="74"/>
        <end position="86"/>
    </location>
</feature>
<name>A0A2G5HXJ9_CERBT</name>
<dbReference type="Proteomes" id="UP000230605">
    <property type="component" value="Chromosome 2"/>
</dbReference>
<accession>A0A2G5HXJ9</accession>
<feature type="region of interest" description="Disordered" evidence="1">
    <location>
        <begin position="67"/>
        <end position="167"/>
    </location>
</feature>
<protein>
    <recommendedName>
        <fullName evidence="6">Zn(2)-C6 fungal-type domain-containing protein</fullName>
    </recommendedName>
</protein>
<reference evidence="2 4" key="1">
    <citation type="submission" date="2015-10" db="EMBL/GenBank/DDBJ databases">
        <title>The cercosporin biosynthetic gene cluster was horizontally transferred to several fungal lineages and shown to be expanded in Cercospora beticola based on microsynteny with recipient genomes.</title>
        <authorList>
            <person name="De Jonge R."/>
            <person name="Ebert M.K."/>
            <person name="Suttle J.C."/>
            <person name="Jurick Ii W.M."/>
            <person name="Secor G.A."/>
            <person name="Thomma B.P."/>
            <person name="Van De Peer Y."/>
            <person name="Bolton M.D."/>
        </authorList>
    </citation>
    <scope>NUCLEOTIDE SEQUENCE [LARGE SCALE GENOMIC DNA]</scope>
    <source>
        <strain evidence="2 4">09-40</strain>
    </source>
</reference>
<dbReference type="OrthoDB" id="10327343at2759"/>
<reference evidence="3 5" key="2">
    <citation type="submission" date="2023-09" db="EMBL/GenBank/DDBJ databases">
        <title>Complete-Gapless Cercospora beticola genome.</title>
        <authorList>
            <person name="Wyatt N.A."/>
            <person name="Spanner R.E."/>
            <person name="Bolton M.D."/>
        </authorList>
    </citation>
    <scope>NUCLEOTIDE SEQUENCE [LARGE SCALE GENOMIC DNA]</scope>
    <source>
        <strain evidence="3">Cb09-40</strain>
    </source>
</reference>
<dbReference type="EMBL" id="CP134185">
    <property type="protein sequence ID" value="WPA98567.1"/>
    <property type="molecule type" value="Genomic_DNA"/>
</dbReference>
<evidence type="ECO:0000256" key="1">
    <source>
        <dbReference type="SAM" id="MobiDB-lite"/>
    </source>
</evidence>
<evidence type="ECO:0000313" key="5">
    <source>
        <dbReference type="Proteomes" id="UP001302367"/>
    </source>
</evidence>
<evidence type="ECO:0000313" key="3">
    <source>
        <dbReference type="EMBL" id="WPA98567.1"/>
    </source>
</evidence>
<gene>
    <name evidence="2" type="ORF">CB0940_05966</name>
    <name evidence="3" type="ORF">RHO25_003179</name>
</gene>